<dbReference type="AlphaFoldDB" id="A0A942UNL9"/>
<protein>
    <submittedName>
        <fullName evidence="1">Uncharacterized protein</fullName>
    </submittedName>
</protein>
<accession>A0A942UNL9</accession>
<sequence>MLKKENKQTRPALASGIDVQEDLNFVKENENNEEEVIRSEKLRYKNADEIYELNPEE</sequence>
<reference evidence="1 2" key="1">
    <citation type="submission" date="2021-05" db="EMBL/GenBank/DDBJ databases">
        <title>Novel Bacillus species.</title>
        <authorList>
            <person name="Liu G."/>
        </authorList>
    </citation>
    <scope>NUCLEOTIDE SEQUENCE [LARGE SCALE GENOMIC DNA]</scope>
    <source>
        <strain evidence="1 2">FJAT-49682</strain>
    </source>
</reference>
<proteinExistence type="predicted"/>
<evidence type="ECO:0000313" key="2">
    <source>
        <dbReference type="Proteomes" id="UP000676456"/>
    </source>
</evidence>
<comment type="caution">
    <text evidence="1">The sequence shown here is derived from an EMBL/GenBank/DDBJ whole genome shotgun (WGS) entry which is preliminary data.</text>
</comment>
<dbReference type="EMBL" id="JAGYPN010000001">
    <property type="protein sequence ID" value="MBS4222647.1"/>
    <property type="molecule type" value="Genomic_DNA"/>
</dbReference>
<name>A0A942UNL9_9BACI</name>
<dbReference type="Proteomes" id="UP000676456">
    <property type="component" value="Unassembled WGS sequence"/>
</dbReference>
<dbReference type="RefSeq" id="WP_213097583.1">
    <property type="nucleotide sequence ID" value="NZ_JAGYPH010000001.1"/>
</dbReference>
<evidence type="ECO:0000313" key="1">
    <source>
        <dbReference type="EMBL" id="MBS4222647.1"/>
    </source>
</evidence>
<keyword evidence="2" id="KW-1185">Reference proteome</keyword>
<organism evidence="1 2">
    <name type="scientific">Lederbergia citrea</name>
    <dbReference type="NCBI Taxonomy" id="2833581"/>
    <lineage>
        <taxon>Bacteria</taxon>
        <taxon>Bacillati</taxon>
        <taxon>Bacillota</taxon>
        <taxon>Bacilli</taxon>
        <taxon>Bacillales</taxon>
        <taxon>Bacillaceae</taxon>
        <taxon>Lederbergia</taxon>
    </lineage>
</organism>
<gene>
    <name evidence="1" type="ORF">KHA91_07725</name>
</gene>